<evidence type="ECO:0000256" key="5">
    <source>
        <dbReference type="ARBA" id="ARBA00022490"/>
    </source>
</evidence>
<sequence length="406" mass="46028">MGKIEEEREGGVEAAAEEEQVVNPWQVAAKDGGKIDYQKLIDKFGCKRLDESLVQRVERLTSRPAHVFLRRGVFFAHRDFNDILDLCEKGEKFYLYTGRGPSSEALHLGHLVPFMFTKYLQDAFKVPLVIQLTDDEKFLWKSLTIEDSKRLARENAKDIIACGFDISKTFIFSDFNHVGGAFYENMVKVSKCVTLNQVIAIFGFTGEDHIGKVSFPPVQAVPSFPSSFPHLFSGRKNLRCLIPCAIDQDPYFRMTRDVAPRIGEHKPALIESTFFPALQGEMGKMSASDPNSAIYVTDSAKDIKNKINRHAFSGGQDSIEKHRQLGANLEVDIPVKYLSFFLEDDDELEHIKKEYGAGRMLTGEVKQRLTQVLTELVERHRRARAAVTEEMVDAFMAVRPLPHMFD</sequence>
<keyword evidence="7 12" id="KW-0547">Nucleotide-binding</keyword>
<dbReference type="Gene3D" id="3.40.50.620">
    <property type="entry name" value="HUPs"/>
    <property type="match status" value="1"/>
</dbReference>
<protein>
    <recommendedName>
        <fullName evidence="4">Tryptophan--tRNA ligase, cytoplasmic</fullName>
        <ecNumber evidence="3">6.1.1.2</ecNumber>
    </recommendedName>
    <alternativeName>
        <fullName evidence="11">Tryptophanyl-tRNA synthetase</fullName>
    </alternativeName>
</protein>
<proteinExistence type="inferred from homology"/>
<evidence type="ECO:0000256" key="6">
    <source>
        <dbReference type="ARBA" id="ARBA00022598"/>
    </source>
</evidence>
<dbReference type="EMBL" id="JARAOO010000003">
    <property type="protein sequence ID" value="KAJ7978226.1"/>
    <property type="molecule type" value="Genomic_DNA"/>
</dbReference>
<dbReference type="Pfam" id="PF00579">
    <property type="entry name" value="tRNA-synt_1b"/>
    <property type="match status" value="1"/>
</dbReference>
<evidence type="ECO:0000256" key="3">
    <source>
        <dbReference type="ARBA" id="ARBA00013161"/>
    </source>
</evidence>
<dbReference type="GO" id="GO:0005524">
    <property type="term" value="F:ATP binding"/>
    <property type="evidence" value="ECO:0007669"/>
    <property type="project" value="UniProtKB-KW"/>
</dbReference>
<dbReference type="EC" id="6.1.1.2" evidence="3"/>
<reference evidence="13" key="1">
    <citation type="journal article" date="2023" name="Science">
        <title>Elucidation of the pathway for biosynthesis of saponin adjuvants from the soapbark tree.</title>
        <authorList>
            <person name="Reed J."/>
            <person name="Orme A."/>
            <person name="El-Demerdash A."/>
            <person name="Owen C."/>
            <person name="Martin L.B.B."/>
            <person name="Misra R.C."/>
            <person name="Kikuchi S."/>
            <person name="Rejzek M."/>
            <person name="Martin A.C."/>
            <person name="Harkess A."/>
            <person name="Leebens-Mack J."/>
            <person name="Louveau T."/>
            <person name="Stephenson M.J."/>
            <person name="Osbourn A."/>
        </authorList>
    </citation>
    <scope>NUCLEOTIDE SEQUENCE</scope>
    <source>
        <strain evidence="13">S10</strain>
    </source>
</reference>
<dbReference type="InterPro" id="IPR001412">
    <property type="entry name" value="aa-tRNA-synth_I_CS"/>
</dbReference>
<dbReference type="GO" id="GO:0048608">
    <property type="term" value="P:reproductive structure development"/>
    <property type="evidence" value="ECO:0007669"/>
    <property type="project" value="UniProtKB-ARBA"/>
</dbReference>
<dbReference type="GO" id="GO:0005737">
    <property type="term" value="C:cytoplasm"/>
    <property type="evidence" value="ECO:0007669"/>
    <property type="project" value="UniProtKB-SubCell"/>
</dbReference>
<comment type="subcellular location">
    <subcellularLocation>
        <location evidence="1">Cytoplasm</location>
    </subcellularLocation>
</comment>
<evidence type="ECO:0000256" key="11">
    <source>
        <dbReference type="ARBA" id="ARBA00030268"/>
    </source>
</evidence>
<keyword evidence="6 12" id="KW-0436">Ligase</keyword>
<evidence type="ECO:0000313" key="14">
    <source>
        <dbReference type="Proteomes" id="UP001163823"/>
    </source>
</evidence>
<dbReference type="NCBIfam" id="TIGR00233">
    <property type="entry name" value="trpS"/>
    <property type="match status" value="1"/>
</dbReference>
<dbReference type="GO" id="GO:0006436">
    <property type="term" value="P:tryptophanyl-tRNA aminoacylation"/>
    <property type="evidence" value="ECO:0007669"/>
    <property type="project" value="InterPro"/>
</dbReference>
<evidence type="ECO:0000256" key="2">
    <source>
        <dbReference type="ARBA" id="ARBA00005594"/>
    </source>
</evidence>
<comment type="caution">
    <text evidence="13">The sequence shown here is derived from an EMBL/GenBank/DDBJ whole genome shotgun (WGS) entry which is preliminary data.</text>
</comment>
<name>A0AAD7QCA8_QUISA</name>
<evidence type="ECO:0000256" key="8">
    <source>
        <dbReference type="ARBA" id="ARBA00022840"/>
    </source>
</evidence>
<dbReference type="PANTHER" id="PTHR10055:SF1">
    <property type="entry name" value="TRYPTOPHAN--TRNA LIGASE, CYTOPLASMIC"/>
    <property type="match status" value="1"/>
</dbReference>
<dbReference type="InterPro" id="IPR002305">
    <property type="entry name" value="aa-tRNA-synth_Ic"/>
</dbReference>
<evidence type="ECO:0000256" key="4">
    <source>
        <dbReference type="ARBA" id="ARBA00013782"/>
    </source>
</evidence>
<accession>A0AAD7QCA8</accession>
<keyword evidence="5" id="KW-0963">Cytoplasm</keyword>
<dbReference type="Gene3D" id="1.10.240.10">
    <property type="entry name" value="Tyrosyl-Transfer RNA Synthetase"/>
    <property type="match status" value="1"/>
</dbReference>
<dbReference type="GO" id="GO:0009791">
    <property type="term" value="P:post-embryonic development"/>
    <property type="evidence" value="ECO:0007669"/>
    <property type="project" value="UniProtKB-ARBA"/>
</dbReference>
<comment type="similarity">
    <text evidence="2 12">Belongs to the class-I aminoacyl-tRNA synthetase family.</text>
</comment>
<dbReference type="Proteomes" id="UP001163823">
    <property type="component" value="Chromosome 3"/>
</dbReference>
<dbReference type="GO" id="GO:0004830">
    <property type="term" value="F:tryptophan-tRNA ligase activity"/>
    <property type="evidence" value="ECO:0007669"/>
    <property type="project" value="UniProtKB-EC"/>
</dbReference>
<dbReference type="FunFam" id="1.10.240.10:FF:000003">
    <property type="entry name" value="Tryptophan--tRNA ligase, cytoplasmic"/>
    <property type="match status" value="1"/>
</dbReference>
<dbReference type="PANTHER" id="PTHR10055">
    <property type="entry name" value="TRYPTOPHANYL-TRNA SYNTHETASE"/>
    <property type="match status" value="1"/>
</dbReference>
<gene>
    <name evidence="13" type="ORF">O6P43_007727</name>
</gene>
<organism evidence="13 14">
    <name type="scientific">Quillaja saponaria</name>
    <name type="common">Soap bark tree</name>
    <dbReference type="NCBI Taxonomy" id="32244"/>
    <lineage>
        <taxon>Eukaryota</taxon>
        <taxon>Viridiplantae</taxon>
        <taxon>Streptophyta</taxon>
        <taxon>Embryophyta</taxon>
        <taxon>Tracheophyta</taxon>
        <taxon>Spermatophyta</taxon>
        <taxon>Magnoliopsida</taxon>
        <taxon>eudicotyledons</taxon>
        <taxon>Gunneridae</taxon>
        <taxon>Pentapetalae</taxon>
        <taxon>rosids</taxon>
        <taxon>fabids</taxon>
        <taxon>Fabales</taxon>
        <taxon>Quillajaceae</taxon>
        <taxon>Quillaja</taxon>
    </lineage>
</organism>
<keyword evidence="8 12" id="KW-0067">ATP-binding</keyword>
<evidence type="ECO:0000256" key="12">
    <source>
        <dbReference type="RuleBase" id="RU363036"/>
    </source>
</evidence>
<keyword evidence="14" id="KW-1185">Reference proteome</keyword>
<dbReference type="KEGG" id="qsa:O6P43_007727"/>
<evidence type="ECO:0000256" key="9">
    <source>
        <dbReference type="ARBA" id="ARBA00022917"/>
    </source>
</evidence>
<keyword evidence="9 12" id="KW-0648">Protein biosynthesis</keyword>
<keyword evidence="10 12" id="KW-0030">Aminoacyl-tRNA synthetase</keyword>
<dbReference type="AlphaFoldDB" id="A0AAD7QCA8"/>
<dbReference type="InterPro" id="IPR002306">
    <property type="entry name" value="Trp-tRNA-ligase"/>
</dbReference>
<dbReference type="CDD" id="cd00806">
    <property type="entry name" value="TrpRS_core"/>
    <property type="match status" value="1"/>
</dbReference>
<evidence type="ECO:0000256" key="10">
    <source>
        <dbReference type="ARBA" id="ARBA00023146"/>
    </source>
</evidence>
<evidence type="ECO:0000313" key="13">
    <source>
        <dbReference type="EMBL" id="KAJ7978226.1"/>
    </source>
</evidence>
<dbReference type="PROSITE" id="PS00178">
    <property type="entry name" value="AA_TRNA_LIGASE_I"/>
    <property type="match status" value="1"/>
</dbReference>
<evidence type="ECO:0000256" key="7">
    <source>
        <dbReference type="ARBA" id="ARBA00022741"/>
    </source>
</evidence>
<dbReference type="InterPro" id="IPR014729">
    <property type="entry name" value="Rossmann-like_a/b/a_fold"/>
</dbReference>
<evidence type="ECO:0000256" key="1">
    <source>
        <dbReference type="ARBA" id="ARBA00004496"/>
    </source>
</evidence>
<dbReference type="SUPFAM" id="SSF52374">
    <property type="entry name" value="Nucleotidylyl transferase"/>
    <property type="match status" value="1"/>
</dbReference>
<dbReference type="PRINTS" id="PR01039">
    <property type="entry name" value="TRNASYNTHTRP"/>
</dbReference>
<dbReference type="FunFam" id="3.40.50.620:FF:000033">
    <property type="entry name" value="tryptophan--tRNA ligase, cytoplasmic"/>
    <property type="match status" value="1"/>
</dbReference>